<sequence>MGPVDIETQFKSNGNGSDVIDWANIKTLDDVERLGPLKLYDHTPEEGQFDLLIANDLTEYEYEDAKRWARFINGVILVTGPPGTGKTTLLHVISWKMKRYFGKLVTCDAPPRHLFGLSIPNSTEFLLEQLDRVHDLMYDHPEYSQFNTDPLRWYSSKGQIFLKHAVMLEDEFSNKMPRETPNLSICQIYQRIATIWRHFDILILGATTKKEDITPHLYPEVTAEIRCKALASRPGVYRGMLYPLKYNSAKGTFLSNEKPIIVDTDALSPIEAYKHPPLAGYRWVDLFNSKNPQVARVPEALRKQLKKKATERGGYDRTRNGN</sequence>
<comment type="caution">
    <text evidence="2">The sequence shown here is derived from an EMBL/GenBank/DDBJ whole genome shotgun (WGS) entry which is preliminary data.</text>
</comment>
<protein>
    <submittedName>
        <fullName evidence="2">AAA family ATPase</fullName>
    </submittedName>
</protein>
<evidence type="ECO:0000259" key="1">
    <source>
        <dbReference type="Pfam" id="PF00004"/>
    </source>
</evidence>
<gene>
    <name evidence="2" type="ORF">HWQ67_15955</name>
</gene>
<dbReference type="InterPro" id="IPR003959">
    <property type="entry name" value="ATPase_AAA_core"/>
</dbReference>
<evidence type="ECO:0000313" key="3">
    <source>
        <dbReference type="Proteomes" id="UP001196980"/>
    </source>
</evidence>
<name>A0ABS6S3A8_9BACT</name>
<dbReference type="Proteomes" id="UP001196980">
    <property type="component" value="Unassembled WGS sequence"/>
</dbReference>
<dbReference type="EMBL" id="JABXWD010000436">
    <property type="protein sequence ID" value="MBV6343075.1"/>
    <property type="molecule type" value="Genomic_DNA"/>
</dbReference>
<feature type="domain" description="ATPase AAA-type core" evidence="1">
    <location>
        <begin position="76"/>
        <end position="135"/>
    </location>
</feature>
<organism evidence="2 3">
    <name type="scientific">Candidatus Magnetobacterium casense</name>
    <dbReference type="NCBI Taxonomy" id="1455061"/>
    <lineage>
        <taxon>Bacteria</taxon>
        <taxon>Pseudomonadati</taxon>
        <taxon>Nitrospirota</taxon>
        <taxon>Thermodesulfovibrionia</taxon>
        <taxon>Thermodesulfovibrionales</taxon>
        <taxon>Candidatus Magnetobacteriaceae</taxon>
        <taxon>Candidatus Magnetobacterium</taxon>
    </lineage>
</organism>
<keyword evidence="3" id="KW-1185">Reference proteome</keyword>
<reference evidence="2 3" key="1">
    <citation type="journal article" date="2020" name="J Geophys Res Biogeosci">
        <title>Magnetotaxis as an Adaptation to Enable Bacterial Shuttling of Microbial Sulfur and Sulfur Cycling Across Aquatic Oxic#Anoxic Interfaces.</title>
        <authorList>
            <person name="Li J."/>
            <person name="Liu P."/>
            <person name="Wang J."/>
            <person name="Roberts A.P."/>
            <person name="Pan Y."/>
        </authorList>
    </citation>
    <scope>NUCLEOTIDE SEQUENCE [LARGE SCALE GENOMIC DNA]</scope>
    <source>
        <strain evidence="2 3">MYR-1_YQ</strain>
    </source>
</reference>
<evidence type="ECO:0000313" key="2">
    <source>
        <dbReference type="EMBL" id="MBV6343075.1"/>
    </source>
</evidence>
<dbReference type="RefSeq" id="WP_218253681.1">
    <property type="nucleotide sequence ID" value="NZ_JABXWD010000436.1"/>
</dbReference>
<dbReference type="Pfam" id="PF00004">
    <property type="entry name" value="AAA"/>
    <property type="match status" value="1"/>
</dbReference>
<proteinExistence type="predicted"/>
<accession>A0ABS6S3A8</accession>